<dbReference type="InterPro" id="IPR012464">
    <property type="entry name" value="DUF1676"/>
</dbReference>
<accession>A0A8R1WGQ9</accession>
<dbReference type="KEGG" id="bmor:101741004"/>
<dbReference type="PANTHER" id="PTHR21879">
    <property type="entry name" value="FI03362P-RELATED-RELATED"/>
    <property type="match status" value="1"/>
</dbReference>
<organism evidence="2 3">
    <name type="scientific">Bombyx mori</name>
    <name type="common">Silk moth</name>
    <dbReference type="NCBI Taxonomy" id="7091"/>
    <lineage>
        <taxon>Eukaryota</taxon>
        <taxon>Metazoa</taxon>
        <taxon>Ecdysozoa</taxon>
        <taxon>Arthropoda</taxon>
        <taxon>Hexapoda</taxon>
        <taxon>Insecta</taxon>
        <taxon>Pterygota</taxon>
        <taxon>Neoptera</taxon>
        <taxon>Endopterygota</taxon>
        <taxon>Lepidoptera</taxon>
        <taxon>Glossata</taxon>
        <taxon>Ditrysia</taxon>
        <taxon>Bombycoidea</taxon>
        <taxon>Bombycidae</taxon>
        <taxon>Bombycinae</taxon>
        <taxon>Bombyx</taxon>
    </lineage>
</organism>
<keyword evidence="3" id="KW-1185">Reference proteome</keyword>
<dbReference type="Pfam" id="PF07898">
    <property type="entry name" value="DUF1676"/>
    <property type="match status" value="1"/>
</dbReference>
<dbReference type="Proteomes" id="UP000005204">
    <property type="component" value="Unassembled WGS sequence"/>
</dbReference>
<protein>
    <recommendedName>
        <fullName evidence="4">Osiris 9</fullName>
    </recommendedName>
</protein>
<feature type="transmembrane region" description="Helical" evidence="1">
    <location>
        <begin position="163"/>
        <end position="187"/>
    </location>
</feature>
<keyword evidence="1" id="KW-0812">Transmembrane</keyword>
<dbReference type="GO" id="GO:0016020">
    <property type="term" value="C:membrane"/>
    <property type="evidence" value="ECO:0007669"/>
    <property type="project" value="TreeGrafter"/>
</dbReference>
<reference evidence="3" key="1">
    <citation type="journal article" date="2008" name="Insect Biochem. Mol. Biol.">
        <title>The genome of a lepidopteran model insect, the silkworm Bombyx mori.</title>
        <authorList>
            <consortium name="International Silkworm Genome Consortium"/>
        </authorList>
    </citation>
    <scope>NUCLEOTIDE SEQUENCE [LARGE SCALE GENOMIC DNA]</scope>
    <source>
        <strain evidence="3">p50T</strain>
    </source>
</reference>
<keyword evidence="1" id="KW-0472">Membrane</keyword>
<name>A0A8R1WGQ9_BOMMO</name>
<evidence type="ECO:0000313" key="3">
    <source>
        <dbReference type="Proteomes" id="UP000005204"/>
    </source>
</evidence>
<feature type="transmembrane region" description="Helical" evidence="1">
    <location>
        <begin position="193"/>
        <end position="213"/>
    </location>
</feature>
<evidence type="ECO:0000256" key="1">
    <source>
        <dbReference type="SAM" id="Phobius"/>
    </source>
</evidence>
<dbReference type="OrthoDB" id="7456765at2759"/>
<reference evidence="2" key="2">
    <citation type="submission" date="2022-06" db="UniProtKB">
        <authorList>
            <consortium name="EnsemblMetazoa"/>
        </authorList>
    </citation>
    <scope>IDENTIFICATION</scope>
    <source>
        <strain evidence="2">p50T (Dazao)</strain>
    </source>
</reference>
<feature type="transmembrane region" description="Helical" evidence="1">
    <location>
        <begin position="20"/>
        <end position="38"/>
    </location>
</feature>
<evidence type="ECO:0008006" key="4">
    <source>
        <dbReference type="Google" id="ProtNLM"/>
    </source>
</evidence>
<keyword evidence="1" id="KW-1133">Transmembrane helix</keyword>
<proteinExistence type="predicted"/>
<evidence type="ECO:0000313" key="2">
    <source>
        <dbReference type="EnsemblMetazoa" id="XP_004926114.2"/>
    </source>
</evidence>
<dbReference type="GeneID" id="101741004"/>
<dbReference type="AlphaFoldDB" id="A0A8R1WGQ9"/>
<sequence length="266" mass="29794">MVVSTITVHLVFDQPIGEMRFLILFLSVVAVVYCGPVNQDENLARALLEPFVKCQNSDYYLCGKEYVLKAVEKIRTLRTLNIIDGVTLLNNNPKESRSLETLSSEPAVRTKQVNEKLWETASEILQSSELELSYGPEVEESRAIDDVEEGRGKKKKLKKKLKMLIPLMILAKAKAIALVVAALLIIAASIFKIALLAKIAFIIKIIAIIKALLAKKHAQEEVSWESHGWEPHADPHAHVEHGHGWEGGWSRSRNEANNMAYSAYKK</sequence>
<dbReference type="EnsemblMetazoa" id="XM_004926057.4">
    <property type="protein sequence ID" value="XP_004926114.2"/>
    <property type="gene ID" value="LOC101741004"/>
</dbReference>